<gene>
    <name evidence="1" type="ORF">EDD18DRAFT_1112655</name>
</gene>
<accession>A0AA39PEK5</accession>
<dbReference type="EMBL" id="JAUEPU010000067">
    <property type="protein sequence ID" value="KAK0482164.1"/>
    <property type="molecule type" value="Genomic_DNA"/>
</dbReference>
<name>A0AA39PEK5_9AGAR</name>
<evidence type="ECO:0000313" key="1">
    <source>
        <dbReference type="EMBL" id="KAK0482164.1"/>
    </source>
</evidence>
<comment type="caution">
    <text evidence="1">The sequence shown here is derived from an EMBL/GenBank/DDBJ whole genome shotgun (WGS) entry which is preliminary data.</text>
</comment>
<reference evidence="1" key="1">
    <citation type="submission" date="2023-06" db="EMBL/GenBank/DDBJ databases">
        <authorList>
            <consortium name="Lawrence Berkeley National Laboratory"/>
            <person name="Ahrendt S."/>
            <person name="Sahu N."/>
            <person name="Indic B."/>
            <person name="Wong-Bajracharya J."/>
            <person name="Merenyi Z."/>
            <person name="Ke H.-M."/>
            <person name="Monk M."/>
            <person name="Kocsube S."/>
            <person name="Drula E."/>
            <person name="Lipzen A."/>
            <person name="Balint B."/>
            <person name="Henrissat B."/>
            <person name="Andreopoulos B."/>
            <person name="Martin F.M."/>
            <person name="Harder C.B."/>
            <person name="Rigling D."/>
            <person name="Ford K.L."/>
            <person name="Foster G.D."/>
            <person name="Pangilinan J."/>
            <person name="Papanicolaou A."/>
            <person name="Barry K."/>
            <person name="LaButti K."/>
            <person name="Viragh M."/>
            <person name="Koriabine M."/>
            <person name="Yan M."/>
            <person name="Riley R."/>
            <person name="Champramary S."/>
            <person name="Plett K.L."/>
            <person name="Tsai I.J."/>
            <person name="Slot J."/>
            <person name="Sipos G."/>
            <person name="Plett J."/>
            <person name="Nagy L.G."/>
            <person name="Grigoriev I.V."/>
        </authorList>
    </citation>
    <scope>NUCLEOTIDE SEQUENCE</scope>
    <source>
        <strain evidence="1">HWK02</strain>
    </source>
</reference>
<dbReference type="Proteomes" id="UP001175228">
    <property type="component" value="Unassembled WGS sequence"/>
</dbReference>
<protein>
    <submittedName>
        <fullName evidence="1">Uncharacterized protein</fullName>
    </submittedName>
</protein>
<keyword evidence="2" id="KW-1185">Reference proteome</keyword>
<organism evidence="1 2">
    <name type="scientific">Armillaria luteobubalina</name>
    <dbReference type="NCBI Taxonomy" id="153913"/>
    <lineage>
        <taxon>Eukaryota</taxon>
        <taxon>Fungi</taxon>
        <taxon>Dikarya</taxon>
        <taxon>Basidiomycota</taxon>
        <taxon>Agaricomycotina</taxon>
        <taxon>Agaricomycetes</taxon>
        <taxon>Agaricomycetidae</taxon>
        <taxon>Agaricales</taxon>
        <taxon>Marasmiineae</taxon>
        <taxon>Physalacriaceae</taxon>
        <taxon>Armillaria</taxon>
    </lineage>
</organism>
<dbReference type="AlphaFoldDB" id="A0AA39PEK5"/>
<sequence>MAVQAGYPLSYRLAAVLDLFILATNDIGGENVIHQIVALLNVAKPYDLRINCVVFDFVQPPLLDLLSVKSLKVDIPVVGEDNLQHTNDCLKRLKKVSEVASTLNLSYTFSLNTKDYDVAQI</sequence>
<proteinExistence type="predicted"/>
<evidence type="ECO:0000313" key="2">
    <source>
        <dbReference type="Proteomes" id="UP001175228"/>
    </source>
</evidence>